<proteinExistence type="predicted"/>
<dbReference type="AlphaFoldDB" id="A0A0F8ZE26"/>
<protein>
    <submittedName>
        <fullName evidence="1">Uncharacterized protein</fullName>
    </submittedName>
</protein>
<accession>A0A0F8ZE26</accession>
<reference evidence="1" key="1">
    <citation type="journal article" date="2015" name="Nature">
        <title>Complex archaea that bridge the gap between prokaryotes and eukaryotes.</title>
        <authorList>
            <person name="Spang A."/>
            <person name="Saw J.H."/>
            <person name="Jorgensen S.L."/>
            <person name="Zaremba-Niedzwiedzka K."/>
            <person name="Martijn J."/>
            <person name="Lind A.E."/>
            <person name="van Eijk R."/>
            <person name="Schleper C."/>
            <person name="Guy L."/>
            <person name="Ettema T.J."/>
        </authorList>
    </citation>
    <scope>NUCLEOTIDE SEQUENCE</scope>
</reference>
<evidence type="ECO:0000313" key="1">
    <source>
        <dbReference type="EMBL" id="KKK58286.1"/>
    </source>
</evidence>
<sequence length="166" mass="19304">MSSMTHMTHMVHMTFPSARVVKVDCLSDYERRELDCWIAETIEQYEVLHDATGVKLGSMIRLSDMAYRDFLKEYPNHTPTCTGPYPVPYYSFNPIMALNCFQTTEYSEGWTFTREYDKWQGMNAGLRTYPCKSFALCLMLALRQEYEYQNQKENPDAMRGPGPSVS</sequence>
<dbReference type="EMBL" id="LAZR01064057">
    <property type="protein sequence ID" value="KKK58286.1"/>
    <property type="molecule type" value="Genomic_DNA"/>
</dbReference>
<organism evidence="1">
    <name type="scientific">marine sediment metagenome</name>
    <dbReference type="NCBI Taxonomy" id="412755"/>
    <lineage>
        <taxon>unclassified sequences</taxon>
        <taxon>metagenomes</taxon>
        <taxon>ecological metagenomes</taxon>
    </lineage>
</organism>
<gene>
    <name evidence="1" type="ORF">LCGC14_3045960</name>
</gene>
<comment type="caution">
    <text evidence="1">The sequence shown here is derived from an EMBL/GenBank/DDBJ whole genome shotgun (WGS) entry which is preliminary data.</text>
</comment>
<name>A0A0F8ZE26_9ZZZZ</name>